<feature type="transmembrane region" description="Helical" evidence="6">
    <location>
        <begin position="276"/>
        <end position="297"/>
    </location>
</feature>
<evidence type="ECO:0000259" key="7">
    <source>
        <dbReference type="PROSITE" id="PS50850"/>
    </source>
</evidence>
<evidence type="ECO:0000313" key="8">
    <source>
        <dbReference type="EMBL" id="HJB11152.1"/>
    </source>
</evidence>
<gene>
    <name evidence="8" type="ORF">H9786_11605</name>
</gene>
<name>A0A9D2RQN4_9MICO</name>
<dbReference type="PANTHER" id="PTHR43124:SF3">
    <property type="entry name" value="CHLORAMPHENICOL EFFLUX PUMP RV0191"/>
    <property type="match status" value="1"/>
</dbReference>
<reference evidence="8" key="2">
    <citation type="submission" date="2021-04" db="EMBL/GenBank/DDBJ databases">
        <authorList>
            <person name="Gilroy R."/>
        </authorList>
    </citation>
    <scope>NUCLEOTIDE SEQUENCE</scope>
    <source>
        <strain evidence="8">ChiHjej13B12-24818</strain>
    </source>
</reference>
<evidence type="ECO:0000313" key="9">
    <source>
        <dbReference type="Proteomes" id="UP000823823"/>
    </source>
</evidence>
<dbReference type="CDD" id="cd17324">
    <property type="entry name" value="MFS_NepI_like"/>
    <property type="match status" value="1"/>
</dbReference>
<comment type="caution">
    <text evidence="8">The sequence shown here is derived from an EMBL/GenBank/DDBJ whole genome shotgun (WGS) entry which is preliminary data.</text>
</comment>
<sequence>MTTNRLPMRSAGMPWPALIAMALTTFLVVSGEMMPTAVLPLLASDLEVTTARAGLLVSAWAGTVVLASFPLTRLTARFERPTVIAGALTIFAIATLVTALAPTYAFAMGSRVVAAAATGLLWSTINAHAASIVPEHRIARATAIVLAGGMMGTVGGLPVGNALAAAVGWRLPFVALAALGLVGAGAALVLLRRVPVVDHATDAGHPSTTSRPLWPVLALGAVGGLLLLAHFMPFTFVAEILAPSDVSTPLLLVLFGLIGTVGVALVGATSDRFPTIVPVVLAGALAVSLAAVLGIGRSAGLDLVIVLAWGLAAGAAGPAVQASLMHAAGARHRRTAGTLMPVAMNVGIALGAAAGSSVVDRWSIAPLPMAALLPALLAGAGFLVIAAQVSSPRPRPEVAAAPALR</sequence>
<organism evidence="8 9">
    <name type="scientific">Candidatus Brachybacterium merdavium</name>
    <dbReference type="NCBI Taxonomy" id="2838513"/>
    <lineage>
        <taxon>Bacteria</taxon>
        <taxon>Bacillati</taxon>
        <taxon>Actinomycetota</taxon>
        <taxon>Actinomycetes</taxon>
        <taxon>Micrococcales</taxon>
        <taxon>Dermabacteraceae</taxon>
        <taxon>Brachybacterium</taxon>
    </lineage>
</organism>
<feature type="transmembrane region" description="Helical" evidence="6">
    <location>
        <begin position="212"/>
        <end position="238"/>
    </location>
</feature>
<dbReference type="InterPro" id="IPR011701">
    <property type="entry name" value="MFS"/>
</dbReference>
<dbReference type="Gene3D" id="1.20.1250.20">
    <property type="entry name" value="MFS general substrate transporter like domains"/>
    <property type="match status" value="1"/>
</dbReference>
<dbReference type="AlphaFoldDB" id="A0A9D2RQN4"/>
<dbReference type="EMBL" id="DWZH01000089">
    <property type="protein sequence ID" value="HJB11152.1"/>
    <property type="molecule type" value="Genomic_DNA"/>
</dbReference>
<evidence type="ECO:0000256" key="4">
    <source>
        <dbReference type="ARBA" id="ARBA00022989"/>
    </source>
</evidence>
<feature type="transmembrane region" description="Helical" evidence="6">
    <location>
        <begin position="50"/>
        <end position="71"/>
    </location>
</feature>
<protein>
    <submittedName>
        <fullName evidence="8">MFS transporter</fullName>
    </submittedName>
</protein>
<dbReference type="PANTHER" id="PTHR43124">
    <property type="entry name" value="PURINE EFFLUX PUMP PBUE"/>
    <property type="match status" value="1"/>
</dbReference>
<dbReference type="InterPro" id="IPR036259">
    <property type="entry name" value="MFS_trans_sf"/>
</dbReference>
<feature type="domain" description="Major facilitator superfamily (MFS) profile" evidence="7">
    <location>
        <begin position="17"/>
        <end position="393"/>
    </location>
</feature>
<feature type="transmembrane region" description="Helical" evidence="6">
    <location>
        <begin position="303"/>
        <end position="324"/>
    </location>
</feature>
<proteinExistence type="predicted"/>
<dbReference type="PROSITE" id="PS50850">
    <property type="entry name" value="MFS"/>
    <property type="match status" value="1"/>
</dbReference>
<evidence type="ECO:0000256" key="6">
    <source>
        <dbReference type="SAM" id="Phobius"/>
    </source>
</evidence>
<keyword evidence="3 6" id="KW-0812">Transmembrane</keyword>
<dbReference type="SUPFAM" id="SSF103473">
    <property type="entry name" value="MFS general substrate transporter"/>
    <property type="match status" value="1"/>
</dbReference>
<dbReference type="GO" id="GO:0005886">
    <property type="term" value="C:plasma membrane"/>
    <property type="evidence" value="ECO:0007669"/>
    <property type="project" value="UniProtKB-SubCell"/>
</dbReference>
<feature type="transmembrane region" description="Helical" evidence="6">
    <location>
        <begin position="83"/>
        <end position="106"/>
    </location>
</feature>
<evidence type="ECO:0000256" key="3">
    <source>
        <dbReference type="ARBA" id="ARBA00022692"/>
    </source>
</evidence>
<feature type="transmembrane region" description="Helical" evidence="6">
    <location>
        <begin position="336"/>
        <end position="355"/>
    </location>
</feature>
<dbReference type="InterPro" id="IPR050189">
    <property type="entry name" value="MFS_Efflux_Transporters"/>
</dbReference>
<feature type="transmembrane region" description="Helical" evidence="6">
    <location>
        <begin position="367"/>
        <end position="387"/>
    </location>
</feature>
<keyword evidence="4 6" id="KW-1133">Transmembrane helix</keyword>
<comment type="subcellular location">
    <subcellularLocation>
        <location evidence="1">Cell membrane</location>
        <topology evidence="1">Multi-pass membrane protein</topology>
    </subcellularLocation>
</comment>
<evidence type="ECO:0000256" key="2">
    <source>
        <dbReference type="ARBA" id="ARBA00022475"/>
    </source>
</evidence>
<reference evidence="8" key="1">
    <citation type="journal article" date="2021" name="PeerJ">
        <title>Extensive microbial diversity within the chicken gut microbiome revealed by metagenomics and culture.</title>
        <authorList>
            <person name="Gilroy R."/>
            <person name="Ravi A."/>
            <person name="Getino M."/>
            <person name="Pursley I."/>
            <person name="Horton D.L."/>
            <person name="Alikhan N.F."/>
            <person name="Baker D."/>
            <person name="Gharbi K."/>
            <person name="Hall N."/>
            <person name="Watson M."/>
            <person name="Adriaenssens E.M."/>
            <person name="Foster-Nyarko E."/>
            <person name="Jarju S."/>
            <person name="Secka A."/>
            <person name="Antonio M."/>
            <person name="Oren A."/>
            <person name="Chaudhuri R.R."/>
            <person name="La Ragione R."/>
            <person name="Hildebrand F."/>
            <person name="Pallen M.J."/>
        </authorList>
    </citation>
    <scope>NUCLEOTIDE SEQUENCE</scope>
    <source>
        <strain evidence="8">ChiHjej13B12-24818</strain>
    </source>
</reference>
<feature type="transmembrane region" description="Helical" evidence="6">
    <location>
        <begin position="250"/>
        <end position="269"/>
    </location>
</feature>
<dbReference type="Pfam" id="PF07690">
    <property type="entry name" value="MFS_1"/>
    <property type="match status" value="1"/>
</dbReference>
<feature type="transmembrane region" description="Helical" evidence="6">
    <location>
        <begin position="145"/>
        <end position="167"/>
    </location>
</feature>
<accession>A0A9D2RQN4</accession>
<evidence type="ECO:0000256" key="5">
    <source>
        <dbReference type="ARBA" id="ARBA00023136"/>
    </source>
</evidence>
<dbReference type="Proteomes" id="UP000823823">
    <property type="component" value="Unassembled WGS sequence"/>
</dbReference>
<evidence type="ECO:0000256" key="1">
    <source>
        <dbReference type="ARBA" id="ARBA00004651"/>
    </source>
</evidence>
<keyword evidence="5 6" id="KW-0472">Membrane</keyword>
<feature type="transmembrane region" description="Helical" evidence="6">
    <location>
        <begin position="173"/>
        <end position="191"/>
    </location>
</feature>
<feature type="transmembrane region" description="Helical" evidence="6">
    <location>
        <begin position="112"/>
        <end position="133"/>
    </location>
</feature>
<keyword evidence="2" id="KW-1003">Cell membrane</keyword>
<dbReference type="InterPro" id="IPR020846">
    <property type="entry name" value="MFS_dom"/>
</dbReference>
<dbReference type="GO" id="GO:0022857">
    <property type="term" value="F:transmembrane transporter activity"/>
    <property type="evidence" value="ECO:0007669"/>
    <property type="project" value="InterPro"/>
</dbReference>